<feature type="transmembrane region" description="Helical" evidence="1">
    <location>
        <begin position="53"/>
        <end position="72"/>
    </location>
</feature>
<feature type="transmembrane region" description="Helical" evidence="1">
    <location>
        <begin position="130"/>
        <end position="152"/>
    </location>
</feature>
<dbReference type="InterPro" id="IPR003675">
    <property type="entry name" value="Rce1/LyrA-like_dom"/>
</dbReference>
<feature type="transmembrane region" description="Helical" evidence="1">
    <location>
        <begin position="97"/>
        <end position="118"/>
    </location>
</feature>
<dbReference type="Pfam" id="PF02517">
    <property type="entry name" value="Rce1-like"/>
    <property type="match status" value="1"/>
</dbReference>
<dbReference type="PANTHER" id="PTHR43592:SF20">
    <property type="entry name" value="ALPHA_BETA-HYDROLASES SUPERFAMILY PROTEIN"/>
    <property type="match status" value="1"/>
</dbReference>
<dbReference type="Proteomes" id="UP000267249">
    <property type="component" value="Chromosome"/>
</dbReference>
<feature type="transmembrane region" description="Helical" evidence="1">
    <location>
        <begin position="172"/>
        <end position="199"/>
    </location>
</feature>
<evidence type="ECO:0000313" key="4">
    <source>
        <dbReference type="Proteomes" id="UP000267249"/>
    </source>
</evidence>
<dbReference type="GO" id="GO:0080120">
    <property type="term" value="P:CAAX-box protein maturation"/>
    <property type="evidence" value="ECO:0007669"/>
    <property type="project" value="UniProtKB-ARBA"/>
</dbReference>
<feature type="domain" description="CAAX prenyl protease 2/Lysostaphin resistance protein A-like" evidence="2">
    <location>
        <begin position="133"/>
        <end position="216"/>
    </location>
</feature>
<keyword evidence="1" id="KW-1133">Transmembrane helix</keyword>
<sequence>MNRTTKLLTRVFTALRDRPVWLRVPAFLVILGLLWLPWLFLGSIAIADSNSRSIVTLIGLYVIFLLLLPRWGQSQQDWQQPFRHYGLEWSDRWRRSWLLGLGLGISLVLLLYGLQWSLGWQQWQGWSPQFGQFFLEGLLMATAIGFAEELLFRGWLLQELRRDFPQQSSWMSALIFAAVHRFGLQILGLSLLGLALVAARQCDRQRLGLPMGLHSGLVAAYYWINVGQLMQPRAGLWAGWTGWEGNPLQSILGVFLLMLLWLGLVAWQRRDRPSLHS</sequence>
<protein>
    <submittedName>
        <fullName evidence="3">Type II CAAX endopeptidase family protein</fullName>
    </submittedName>
</protein>
<evidence type="ECO:0000313" key="3">
    <source>
        <dbReference type="EMBL" id="AZB73479.2"/>
    </source>
</evidence>
<keyword evidence="1" id="KW-0812">Transmembrane</keyword>
<name>A0AAN1UVB5_SYNEL</name>
<evidence type="ECO:0000259" key="2">
    <source>
        <dbReference type="Pfam" id="PF02517"/>
    </source>
</evidence>
<dbReference type="EMBL" id="CP030139">
    <property type="protein sequence ID" value="AZB73479.2"/>
    <property type="molecule type" value="Genomic_DNA"/>
</dbReference>
<gene>
    <name evidence="3" type="ORF">DOP62_12865</name>
</gene>
<feature type="transmembrane region" description="Helical" evidence="1">
    <location>
        <begin position="20"/>
        <end position="41"/>
    </location>
</feature>
<dbReference type="RefSeq" id="WP_208674350.1">
    <property type="nucleotide sequence ID" value="NZ_CP030139.2"/>
</dbReference>
<accession>A0AAN1UVB5</accession>
<evidence type="ECO:0000256" key="1">
    <source>
        <dbReference type="SAM" id="Phobius"/>
    </source>
</evidence>
<proteinExistence type="predicted"/>
<reference evidence="3 4" key="1">
    <citation type="journal article" date="2018" name="Sci. Rep.">
        <title>Genome Features and Biochemical Characteristics of a Robust, Fast Growing and Naturally Transformable Cyanobacterium Synechococcus elongatus PCC 11801 Isolated from India.</title>
        <authorList>
            <person name="Jaiswal D."/>
            <person name="Sengupta A."/>
            <person name="Sohoni S."/>
            <person name="Sengupta S."/>
            <person name="Phadnavis A.G."/>
            <person name="Pakrasi H.B."/>
            <person name="Wangikar P.P."/>
        </authorList>
    </citation>
    <scope>NUCLEOTIDE SEQUENCE [LARGE SCALE GENOMIC DNA]</scope>
    <source>
        <strain evidence="3 4">PCC 11801</strain>
    </source>
</reference>
<keyword evidence="1" id="KW-0472">Membrane</keyword>
<feature type="transmembrane region" description="Helical" evidence="1">
    <location>
        <begin position="250"/>
        <end position="267"/>
    </location>
</feature>
<dbReference type="GO" id="GO:0004175">
    <property type="term" value="F:endopeptidase activity"/>
    <property type="evidence" value="ECO:0007669"/>
    <property type="project" value="UniProtKB-ARBA"/>
</dbReference>
<dbReference type="AlphaFoldDB" id="A0AAN1UVB5"/>
<dbReference type="PANTHER" id="PTHR43592">
    <property type="entry name" value="CAAX AMINO TERMINAL PROTEASE"/>
    <property type="match status" value="1"/>
</dbReference>
<organism evidence="3 4">
    <name type="scientific">Synechococcus elongatus PCC 11801</name>
    <dbReference type="NCBI Taxonomy" id="2219813"/>
    <lineage>
        <taxon>Bacteria</taxon>
        <taxon>Bacillati</taxon>
        <taxon>Cyanobacteriota</taxon>
        <taxon>Cyanophyceae</taxon>
        <taxon>Synechococcales</taxon>
        <taxon>Synechococcaceae</taxon>
        <taxon>Synechococcus</taxon>
    </lineage>
</organism>